<dbReference type="Proteomes" id="UP000215256">
    <property type="component" value="Chromosome 1"/>
</dbReference>
<sequence length="41" mass="4498">MKPDPIRPVTTVIFSSQSKIQKTVSYFSGCISTAAYVIDMS</sequence>
<dbReference type="EMBL" id="CP022604">
    <property type="protein sequence ID" value="ASV86786.1"/>
    <property type="molecule type" value="Genomic_DNA"/>
</dbReference>
<dbReference type="KEGG" id="och:CES85_1496"/>
<protein>
    <submittedName>
        <fullName evidence="1">Uncharacterized protein</fullName>
    </submittedName>
</protein>
<organism evidence="1 2">
    <name type="scientific">Ochrobactrum quorumnocens</name>
    <dbReference type="NCBI Taxonomy" id="271865"/>
    <lineage>
        <taxon>Bacteria</taxon>
        <taxon>Pseudomonadati</taxon>
        <taxon>Pseudomonadota</taxon>
        <taxon>Alphaproteobacteria</taxon>
        <taxon>Hyphomicrobiales</taxon>
        <taxon>Brucellaceae</taxon>
        <taxon>Brucella/Ochrobactrum group</taxon>
        <taxon>Ochrobactrum</taxon>
    </lineage>
</organism>
<dbReference type="AlphaFoldDB" id="A0A248UJG6"/>
<name>A0A248UJG6_9HYPH</name>
<evidence type="ECO:0000313" key="2">
    <source>
        <dbReference type="Proteomes" id="UP000215256"/>
    </source>
</evidence>
<proteinExistence type="predicted"/>
<accession>A0A248UJG6</accession>
<evidence type="ECO:0000313" key="1">
    <source>
        <dbReference type="EMBL" id="ASV86786.1"/>
    </source>
</evidence>
<gene>
    <name evidence="1" type="ORF">CES85_1496</name>
</gene>
<reference evidence="1 2" key="1">
    <citation type="submission" date="2017-07" db="EMBL/GenBank/DDBJ databases">
        <title>Phylogenetic study on the rhizospheric bacterium Ochrobactrum sp. A44.</title>
        <authorList>
            <person name="Krzyzanowska D.M."/>
            <person name="Ossowicki A."/>
            <person name="Rajewska M."/>
            <person name="Maciag T."/>
            <person name="Kaczynski Z."/>
            <person name="Czerwicka M."/>
            <person name="Jafra S."/>
        </authorList>
    </citation>
    <scope>NUCLEOTIDE SEQUENCE [LARGE SCALE GENOMIC DNA]</scope>
    <source>
        <strain evidence="1 2">A44</strain>
    </source>
</reference>